<feature type="compositionally biased region" description="Basic and acidic residues" evidence="1">
    <location>
        <begin position="209"/>
        <end position="220"/>
    </location>
</feature>
<organism evidence="2">
    <name type="scientific">Odontella aurita</name>
    <dbReference type="NCBI Taxonomy" id="265563"/>
    <lineage>
        <taxon>Eukaryota</taxon>
        <taxon>Sar</taxon>
        <taxon>Stramenopiles</taxon>
        <taxon>Ochrophyta</taxon>
        <taxon>Bacillariophyta</taxon>
        <taxon>Mediophyceae</taxon>
        <taxon>Biddulphiophycidae</taxon>
        <taxon>Eupodiscales</taxon>
        <taxon>Odontellaceae</taxon>
        <taxon>Odontella</taxon>
    </lineage>
</organism>
<accession>A0A7S4KBY9</accession>
<sequence length="315" mass="35121">MSQSFSASINRRMSMGSSMAVGTFNRRASLGLFTPPQEEPEPSKIRKRVRFHSRAQVQVTLSRSSYTESEMARTWHSKADGEKMKKDVLVTVQAMRKFHERRVPAHRVDADLASFFSCDGRVPADRTTTDRGLEHMRTARSVENRKRHKERVCSAVLDEQDEIWDLEGIEPGSEEAAMRIAEASCVATRPARQHAAQKGQKDARFVEQCRREAAREESKKHQQHQQRANPQEMKPERRSPQHPMQQQFLQPRPSPQSVVKESPAAACAMAEAAAVAAVAQQFQAAGVSPPTALAADAGGRRRMLVRRSSGAAKGA</sequence>
<dbReference type="EMBL" id="HBKQ01062344">
    <property type="protein sequence ID" value="CAE2289842.1"/>
    <property type="molecule type" value="Transcribed_RNA"/>
</dbReference>
<feature type="region of interest" description="Disordered" evidence="1">
    <location>
        <begin position="209"/>
        <end position="266"/>
    </location>
</feature>
<evidence type="ECO:0000313" key="2">
    <source>
        <dbReference type="EMBL" id="CAE2289842.1"/>
    </source>
</evidence>
<reference evidence="2" key="1">
    <citation type="submission" date="2021-01" db="EMBL/GenBank/DDBJ databases">
        <authorList>
            <person name="Corre E."/>
            <person name="Pelletier E."/>
            <person name="Niang G."/>
            <person name="Scheremetjew M."/>
            <person name="Finn R."/>
            <person name="Kale V."/>
            <person name="Holt S."/>
            <person name="Cochrane G."/>
            <person name="Meng A."/>
            <person name="Brown T."/>
            <person name="Cohen L."/>
        </authorList>
    </citation>
    <scope>NUCLEOTIDE SEQUENCE</scope>
    <source>
        <strain evidence="2">Isolate 1302-5</strain>
    </source>
</reference>
<evidence type="ECO:0000256" key="1">
    <source>
        <dbReference type="SAM" id="MobiDB-lite"/>
    </source>
</evidence>
<feature type="compositionally biased region" description="Polar residues" evidence="1">
    <location>
        <begin position="242"/>
        <end position="259"/>
    </location>
</feature>
<gene>
    <name evidence="2" type="ORF">OAUR00152_LOCUS42500</name>
</gene>
<proteinExistence type="predicted"/>
<name>A0A7S4KBY9_9STRA</name>
<feature type="region of interest" description="Disordered" evidence="1">
    <location>
        <begin position="286"/>
        <end position="315"/>
    </location>
</feature>
<dbReference type="AlphaFoldDB" id="A0A7S4KBY9"/>
<protein>
    <submittedName>
        <fullName evidence="2">Uncharacterized protein</fullName>
    </submittedName>
</protein>